<dbReference type="AlphaFoldDB" id="A0A4R3KQ88"/>
<comment type="caution">
    <text evidence="1">The sequence shown here is derived from an EMBL/GenBank/DDBJ whole genome shotgun (WGS) entry which is preliminary data.</text>
</comment>
<gene>
    <name evidence="1" type="ORF">EDD65_1204</name>
</gene>
<evidence type="ECO:0000313" key="1">
    <source>
        <dbReference type="EMBL" id="TCS85595.1"/>
    </source>
</evidence>
<accession>A0A4R3KQ88</accession>
<dbReference type="Proteomes" id="UP000294567">
    <property type="component" value="Unassembled WGS sequence"/>
</dbReference>
<reference evidence="1 2" key="1">
    <citation type="submission" date="2019-03" db="EMBL/GenBank/DDBJ databases">
        <title>Genomic Encyclopedia of Type Strains, Phase IV (KMG-IV): sequencing the most valuable type-strain genomes for metagenomic binning, comparative biology and taxonomic classification.</title>
        <authorList>
            <person name="Goeker M."/>
        </authorList>
    </citation>
    <scope>NUCLEOTIDE SEQUENCE [LARGE SCALE GENOMIC DNA]</scope>
    <source>
        <strain evidence="1 2">DSM 26752</strain>
    </source>
</reference>
<protein>
    <submittedName>
        <fullName evidence="1">Uncharacterized protein</fullName>
    </submittedName>
</protein>
<sequence length="59" mass="6833">MNNIGVTFEELEFEEMASSQQVEYEPESVATAVTVLSILTAYEASYYISRWWSRNFNCP</sequence>
<proteinExistence type="predicted"/>
<dbReference type="RefSeq" id="WP_132029703.1">
    <property type="nucleotide sequence ID" value="NZ_CP068564.1"/>
</dbReference>
<name>A0A4R3KQ88_9FIRM</name>
<keyword evidence="2" id="KW-1185">Reference proteome</keyword>
<evidence type="ECO:0000313" key="2">
    <source>
        <dbReference type="Proteomes" id="UP000294567"/>
    </source>
</evidence>
<organism evidence="1 2">
    <name type="scientific">Keratinibaculum paraultunense</name>
    <dbReference type="NCBI Taxonomy" id="1278232"/>
    <lineage>
        <taxon>Bacteria</taxon>
        <taxon>Bacillati</taxon>
        <taxon>Bacillota</taxon>
        <taxon>Tissierellia</taxon>
        <taxon>Tissierellales</taxon>
        <taxon>Tepidimicrobiaceae</taxon>
        <taxon>Keratinibaculum</taxon>
    </lineage>
</organism>
<dbReference type="EMBL" id="SMAE01000020">
    <property type="protein sequence ID" value="TCS85595.1"/>
    <property type="molecule type" value="Genomic_DNA"/>
</dbReference>